<name>A0A5N6L097_9ROSI</name>
<dbReference type="SMART" id="SM01331">
    <property type="entry name" value="DUF3635"/>
    <property type="match status" value="1"/>
</dbReference>
<evidence type="ECO:0000256" key="1">
    <source>
        <dbReference type="ARBA" id="ARBA00012513"/>
    </source>
</evidence>
<dbReference type="InterPro" id="IPR024604">
    <property type="entry name" value="GSG2_C"/>
</dbReference>
<keyword evidence="6" id="KW-0067">ATP-binding</keyword>
<evidence type="ECO:0000256" key="7">
    <source>
        <dbReference type="ARBA" id="ARBA00047899"/>
    </source>
</evidence>
<dbReference type="GO" id="GO:0072354">
    <property type="term" value="F:histone H3T3 kinase activity"/>
    <property type="evidence" value="ECO:0007669"/>
    <property type="project" value="TreeGrafter"/>
</dbReference>
<feature type="region of interest" description="Disordered" evidence="9">
    <location>
        <begin position="770"/>
        <end position="795"/>
    </location>
</feature>
<dbReference type="EC" id="2.7.11.1" evidence="1"/>
<evidence type="ECO:0000256" key="9">
    <source>
        <dbReference type="SAM" id="MobiDB-lite"/>
    </source>
</evidence>
<comment type="catalytic activity">
    <reaction evidence="8">
        <text>L-seryl-[protein] + ATP = O-phospho-L-seryl-[protein] + ADP + H(+)</text>
        <dbReference type="Rhea" id="RHEA:17989"/>
        <dbReference type="Rhea" id="RHEA-COMP:9863"/>
        <dbReference type="Rhea" id="RHEA-COMP:11604"/>
        <dbReference type="ChEBI" id="CHEBI:15378"/>
        <dbReference type="ChEBI" id="CHEBI:29999"/>
        <dbReference type="ChEBI" id="CHEBI:30616"/>
        <dbReference type="ChEBI" id="CHEBI:83421"/>
        <dbReference type="ChEBI" id="CHEBI:456216"/>
        <dbReference type="EC" id="2.7.11.1"/>
    </reaction>
</comment>
<dbReference type="Pfam" id="PF12330">
    <property type="entry name" value="Haspin_kinase"/>
    <property type="match status" value="1"/>
</dbReference>
<dbReference type="GO" id="GO:0000278">
    <property type="term" value="P:mitotic cell cycle"/>
    <property type="evidence" value="ECO:0007669"/>
    <property type="project" value="TreeGrafter"/>
</dbReference>
<evidence type="ECO:0000313" key="12">
    <source>
        <dbReference type="Proteomes" id="UP000327013"/>
    </source>
</evidence>
<protein>
    <recommendedName>
        <fullName evidence="1">non-specific serine/threonine protein kinase</fullName>
        <ecNumber evidence="1">2.7.11.1</ecNumber>
    </recommendedName>
</protein>
<organism evidence="11 12">
    <name type="scientific">Carpinus fangiana</name>
    <dbReference type="NCBI Taxonomy" id="176857"/>
    <lineage>
        <taxon>Eukaryota</taxon>
        <taxon>Viridiplantae</taxon>
        <taxon>Streptophyta</taxon>
        <taxon>Embryophyta</taxon>
        <taxon>Tracheophyta</taxon>
        <taxon>Spermatophyta</taxon>
        <taxon>Magnoliopsida</taxon>
        <taxon>eudicotyledons</taxon>
        <taxon>Gunneridae</taxon>
        <taxon>Pentapetalae</taxon>
        <taxon>rosids</taxon>
        <taxon>fabids</taxon>
        <taxon>Fagales</taxon>
        <taxon>Betulaceae</taxon>
        <taxon>Carpinus</taxon>
    </lineage>
</organism>
<feature type="region of interest" description="Disordered" evidence="9">
    <location>
        <begin position="109"/>
        <end position="144"/>
    </location>
</feature>
<gene>
    <name evidence="11" type="ORF">FH972_025069</name>
</gene>
<dbReference type="GO" id="GO:0005737">
    <property type="term" value="C:cytoplasm"/>
    <property type="evidence" value="ECO:0007669"/>
    <property type="project" value="TreeGrafter"/>
</dbReference>
<dbReference type="OrthoDB" id="21018at2759"/>
<dbReference type="GO" id="GO:0005634">
    <property type="term" value="C:nucleus"/>
    <property type="evidence" value="ECO:0007669"/>
    <property type="project" value="TreeGrafter"/>
</dbReference>
<accession>A0A5N6L097</accession>
<evidence type="ECO:0000259" key="10">
    <source>
        <dbReference type="SMART" id="SM01331"/>
    </source>
</evidence>
<feature type="region of interest" description="Disordered" evidence="9">
    <location>
        <begin position="558"/>
        <end position="584"/>
    </location>
</feature>
<reference evidence="11 12" key="1">
    <citation type="submission" date="2019-06" db="EMBL/GenBank/DDBJ databases">
        <title>A chromosomal-level reference genome of Carpinus fangiana (Coryloideae, Betulaceae).</title>
        <authorList>
            <person name="Yang X."/>
            <person name="Wang Z."/>
            <person name="Zhang L."/>
            <person name="Hao G."/>
            <person name="Liu J."/>
            <person name="Yang Y."/>
        </authorList>
    </citation>
    <scope>NUCLEOTIDE SEQUENCE [LARGE SCALE GENOMIC DNA]</scope>
    <source>
        <strain evidence="11">Cfa_2016G</strain>
        <tissue evidence="11">Leaf</tissue>
    </source>
</reference>
<proteinExistence type="predicted"/>
<feature type="domain" description="Serine/threonine-protein kinase haspin C-terminal" evidence="10">
    <location>
        <begin position="599"/>
        <end position="704"/>
    </location>
</feature>
<dbReference type="PANTHER" id="PTHR24419:SF18">
    <property type="entry name" value="SERINE_THREONINE-PROTEIN KINASE HASPIN"/>
    <property type="match status" value="1"/>
</dbReference>
<keyword evidence="3" id="KW-0808">Transferase</keyword>
<feature type="compositionally biased region" description="Basic residues" evidence="9">
    <location>
        <begin position="780"/>
        <end position="789"/>
    </location>
</feature>
<evidence type="ECO:0000256" key="6">
    <source>
        <dbReference type="ARBA" id="ARBA00022840"/>
    </source>
</evidence>
<dbReference type="Gene3D" id="1.10.510.10">
    <property type="entry name" value="Transferase(Phosphotransferase) domain 1"/>
    <property type="match status" value="1"/>
</dbReference>
<comment type="catalytic activity">
    <reaction evidence="7">
        <text>L-threonyl-[protein] + ATP = O-phospho-L-threonyl-[protein] + ADP + H(+)</text>
        <dbReference type="Rhea" id="RHEA:46608"/>
        <dbReference type="Rhea" id="RHEA-COMP:11060"/>
        <dbReference type="Rhea" id="RHEA-COMP:11605"/>
        <dbReference type="ChEBI" id="CHEBI:15378"/>
        <dbReference type="ChEBI" id="CHEBI:30013"/>
        <dbReference type="ChEBI" id="CHEBI:30616"/>
        <dbReference type="ChEBI" id="CHEBI:61977"/>
        <dbReference type="ChEBI" id="CHEBI:456216"/>
        <dbReference type="EC" id="2.7.11.1"/>
    </reaction>
</comment>
<keyword evidence="12" id="KW-1185">Reference proteome</keyword>
<dbReference type="GO" id="GO:0005524">
    <property type="term" value="F:ATP binding"/>
    <property type="evidence" value="ECO:0007669"/>
    <property type="project" value="UniProtKB-KW"/>
</dbReference>
<comment type="caution">
    <text evidence="11">The sequence shown here is derived from an EMBL/GenBank/DDBJ whole genome shotgun (WGS) entry which is preliminary data.</text>
</comment>
<dbReference type="Proteomes" id="UP000327013">
    <property type="component" value="Unassembled WGS sequence"/>
</dbReference>
<evidence type="ECO:0000313" key="11">
    <source>
        <dbReference type="EMBL" id="KAB8437390.1"/>
    </source>
</evidence>
<dbReference type="Gene3D" id="3.30.200.20">
    <property type="entry name" value="Phosphorylase Kinase, domain 1"/>
    <property type="match status" value="1"/>
</dbReference>
<keyword evidence="2" id="KW-0723">Serine/threonine-protein kinase</keyword>
<evidence type="ECO:0000256" key="2">
    <source>
        <dbReference type="ARBA" id="ARBA00022527"/>
    </source>
</evidence>
<evidence type="ECO:0000256" key="8">
    <source>
        <dbReference type="ARBA" id="ARBA00048679"/>
    </source>
</evidence>
<dbReference type="AlphaFoldDB" id="A0A5N6L097"/>
<keyword evidence="5" id="KW-0418">Kinase</keyword>
<evidence type="ECO:0000256" key="3">
    <source>
        <dbReference type="ARBA" id="ARBA00022679"/>
    </source>
</evidence>
<dbReference type="GO" id="GO:0035556">
    <property type="term" value="P:intracellular signal transduction"/>
    <property type="evidence" value="ECO:0007669"/>
    <property type="project" value="TreeGrafter"/>
</dbReference>
<dbReference type="EMBL" id="VIBQ01000036">
    <property type="protein sequence ID" value="KAB8437390.1"/>
    <property type="molecule type" value="Genomic_DNA"/>
</dbReference>
<evidence type="ECO:0000256" key="4">
    <source>
        <dbReference type="ARBA" id="ARBA00022741"/>
    </source>
</evidence>
<keyword evidence="4" id="KW-0547">Nucleotide-binding</keyword>
<evidence type="ECO:0000256" key="5">
    <source>
        <dbReference type="ARBA" id="ARBA00022777"/>
    </source>
</evidence>
<dbReference type="PANTHER" id="PTHR24419">
    <property type="entry name" value="INTERLEUKIN-1 RECEPTOR-ASSOCIATED KINASE"/>
    <property type="match status" value="1"/>
</dbReference>
<sequence length="795" mass="87179">MYMNSILSSLQQLGDRGLINQDIVPNYHGNVFLQLVLKLANSSSSSTLGYPDLNILIDCNHASSVNIESSDAVHQCTWTSLLEMARVKAKYGRRPLAQHQFVADCFSSSSSPLQSPDAKASTTSQLPSPRIKKRRSDVPTKCTKTEDITQDDLVNGLQTLAIQDSQSKCAEDEGCPDSPAQNTRGRRVLQARDANAGVEGSIPNHRFRDCATKKPFKTGSPRVIINIEPKAELVSTANVNLQKKKAGRGLEDTAELPRATHCLSHTSTSAACSDESLATHASPLLALSSEPVLTSFDQYASALSAHFRITKLAEASYGEVYRLSLLPSTSTNLRTTFSHTDESVLKLIALKPTTTPLPATLTMNGKVRRKTQWTKAERDRIEAMSRIEDVAGEVRLLKRMSCVPGFTNFRALTVLRGPLPLPFQSAWHVYNENIKPSEYPDPSSSGAYFGDDQLWAVIEMQDAGRDLEAVIMQSVWSVWDAFWGIAIAMAKGEEWARYEHRDLHLGNVCVKWDETGTTSSEDINATPLDLGKKKLGYTGLETTIIDYTLSRAEMTDSSLHEYTEPASPSPQHPTLSVAPNAPDEDPDTSVAYLDLALDPSLFQGDAELEYQYEIYRCMRAAAYYSDPLASWPPKSKTKSKKASAADAAIWRSSHPLTNLVWLHYVLHKLCEGVVAWPSAKPRMYAAKVVQRHAVSVEEKLSVLCSILELENMNRGPGGVQDGLGSARDLVAWAVLEGWLDEDDVIACGLGKGGEEDTLLDLVEGLTLEDGSSAASAKRGKEAKKKRRKPKGDVLS</sequence>